<sequence length="122" mass="13164">MVGKRLGNVTPCGAVRRAPPAGSLSGFPFPSNVSHSVTPWVSQRSINLIPKSARRHLLEWLCVAELAVIWAPGGEQLPAWAGPAVCGWDLRAGRPRAEKPGDEGLHKGQLKLGRRLRWSGCV</sequence>
<dbReference type="EMBL" id="ML977192">
    <property type="protein sequence ID" value="KAF1981890.1"/>
    <property type="molecule type" value="Genomic_DNA"/>
</dbReference>
<gene>
    <name evidence="1" type="ORF">K402DRAFT_398143</name>
</gene>
<feature type="non-terminal residue" evidence="1">
    <location>
        <position position="122"/>
    </location>
</feature>
<organism evidence="1 2">
    <name type="scientific">Aulographum hederae CBS 113979</name>
    <dbReference type="NCBI Taxonomy" id="1176131"/>
    <lineage>
        <taxon>Eukaryota</taxon>
        <taxon>Fungi</taxon>
        <taxon>Dikarya</taxon>
        <taxon>Ascomycota</taxon>
        <taxon>Pezizomycotina</taxon>
        <taxon>Dothideomycetes</taxon>
        <taxon>Pleosporomycetidae</taxon>
        <taxon>Aulographales</taxon>
        <taxon>Aulographaceae</taxon>
    </lineage>
</organism>
<proteinExistence type="predicted"/>
<accession>A0A6G1GM54</accession>
<evidence type="ECO:0000313" key="1">
    <source>
        <dbReference type="EMBL" id="KAF1981890.1"/>
    </source>
</evidence>
<dbReference type="Proteomes" id="UP000800041">
    <property type="component" value="Unassembled WGS sequence"/>
</dbReference>
<reference evidence="1" key="1">
    <citation type="journal article" date="2020" name="Stud. Mycol.">
        <title>101 Dothideomycetes genomes: a test case for predicting lifestyles and emergence of pathogens.</title>
        <authorList>
            <person name="Haridas S."/>
            <person name="Albert R."/>
            <person name="Binder M."/>
            <person name="Bloem J."/>
            <person name="Labutti K."/>
            <person name="Salamov A."/>
            <person name="Andreopoulos B."/>
            <person name="Baker S."/>
            <person name="Barry K."/>
            <person name="Bills G."/>
            <person name="Bluhm B."/>
            <person name="Cannon C."/>
            <person name="Castanera R."/>
            <person name="Culley D."/>
            <person name="Daum C."/>
            <person name="Ezra D."/>
            <person name="Gonzalez J."/>
            <person name="Henrissat B."/>
            <person name="Kuo A."/>
            <person name="Liang C."/>
            <person name="Lipzen A."/>
            <person name="Lutzoni F."/>
            <person name="Magnuson J."/>
            <person name="Mondo S."/>
            <person name="Nolan M."/>
            <person name="Ohm R."/>
            <person name="Pangilinan J."/>
            <person name="Park H.-J."/>
            <person name="Ramirez L."/>
            <person name="Alfaro M."/>
            <person name="Sun H."/>
            <person name="Tritt A."/>
            <person name="Yoshinaga Y."/>
            <person name="Zwiers L.-H."/>
            <person name="Turgeon B."/>
            <person name="Goodwin S."/>
            <person name="Spatafora J."/>
            <person name="Crous P."/>
            <person name="Grigoriev I."/>
        </authorList>
    </citation>
    <scope>NUCLEOTIDE SEQUENCE</scope>
    <source>
        <strain evidence="1">CBS 113979</strain>
    </source>
</reference>
<dbReference type="AlphaFoldDB" id="A0A6G1GM54"/>
<keyword evidence="2" id="KW-1185">Reference proteome</keyword>
<protein>
    <submittedName>
        <fullName evidence="1">Uncharacterized protein</fullName>
    </submittedName>
</protein>
<evidence type="ECO:0000313" key="2">
    <source>
        <dbReference type="Proteomes" id="UP000800041"/>
    </source>
</evidence>
<name>A0A6G1GM54_9PEZI</name>